<accession>A0A645EZ64</accession>
<evidence type="ECO:0000313" key="1">
    <source>
        <dbReference type="EMBL" id="MPN05684.1"/>
    </source>
</evidence>
<protein>
    <submittedName>
        <fullName evidence="1">Uncharacterized protein</fullName>
    </submittedName>
</protein>
<dbReference type="AlphaFoldDB" id="A0A645EZ64"/>
<gene>
    <name evidence="1" type="ORF">SDC9_152935</name>
</gene>
<comment type="caution">
    <text evidence="1">The sequence shown here is derived from an EMBL/GenBank/DDBJ whole genome shotgun (WGS) entry which is preliminary data.</text>
</comment>
<dbReference type="EMBL" id="VSSQ01051594">
    <property type="protein sequence ID" value="MPN05684.1"/>
    <property type="molecule type" value="Genomic_DNA"/>
</dbReference>
<sequence>MVVVTGDVAGSLQFLCGLSDGGDGAVGILGQKKKTLVAESEAVAPTEKDRPHAARAVGKRVVADQRCRKFKRMQSHCTSFLSQKLSAAFRGGCAHIVSSVKFRWVIGKCDLVESPGPSAPRLALYVTVFAAASSLPAQNSVQIAGIDVPLLPHGNSLYVAQAANDSVVGDCLIGPYRQVTDGRFAVSEQ</sequence>
<name>A0A645EZ64_9ZZZZ</name>
<proteinExistence type="predicted"/>
<organism evidence="1">
    <name type="scientific">bioreactor metagenome</name>
    <dbReference type="NCBI Taxonomy" id="1076179"/>
    <lineage>
        <taxon>unclassified sequences</taxon>
        <taxon>metagenomes</taxon>
        <taxon>ecological metagenomes</taxon>
    </lineage>
</organism>
<reference evidence="1" key="1">
    <citation type="submission" date="2019-08" db="EMBL/GenBank/DDBJ databases">
        <authorList>
            <person name="Kucharzyk K."/>
            <person name="Murdoch R.W."/>
            <person name="Higgins S."/>
            <person name="Loffler F."/>
        </authorList>
    </citation>
    <scope>NUCLEOTIDE SEQUENCE</scope>
</reference>